<dbReference type="AlphaFoldDB" id="A0A0S4KI82"/>
<organism evidence="1 2">
    <name type="scientific">Bodo saltans</name>
    <name type="common">Flagellated protozoan</name>
    <dbReference type="NCBI Taxonomy" id="75058"/>
    <lineage>
        <taxon>Eukaryota</taxon>
        <taxon>Discoba</taxon>
        <taxon>Euglenozoa</taxon>
        <taxon>Kinetoplastea</taxon>
        <taxon>Metakinetoplastina</taxon>
        <taxon>Eubodonida</taxon>
        <taxon>Bodonidae</taxon>
        <taxon>Bodo</taxon>
    </lineage>
</organism>
<dbReference type="EMBL" id="CYKH01000486">
    <property type="protein sequence ID" value="CUI14103.1"/>
    <property type="molecule type" value="Genomic_DNA"/>
</dbReference>
<dbReference type="Proteomes" id="UP000051952">
    <property type="component" value="Unassembled WGS sequence"/>
</dbReference>
<name>A0A0S4KI82_BODSA</name>
<protein>
    <submittedName>
        <fullName evidence="1">Uncharacterized protein</fullName>
    </submittedName>
</protein>
<sequence>MSVGRGPSVSQQPLLVFQKLWKESPTEWERCLRAIHGCTMAGVVGWHQLPLEPIMGVLRTSPAATWQSAMQLLAMMRSKHADAHPHPQHQISFNTMVLQHASVLFDRLKAHDDEVQRSSWAIEPTNRWVAALMLQATSRTLRLPIPEKTMQIFILPELEKELRALSSSASSSPPAVDEHQRAKKEELLRTAVQLESVELMYHQLQSESAAGFVPENAPQEEVPQNRPATVEVTGSSQSMRALLLELKQRHGNDSNGVVSGGVVDGTSDDETKAALCTVIAASKEFHNSVEIIGQTMPSLFGDWPVIEALIKSSSITTSNQHSEVNAATWGAALRLVRHPVGGHALRSPSPDPHRIFNIT</sequence>
<gene>
    <name evidence="1" type="ORF">BSAL_69270</name>
</gene>
<accession>A0A0S4KI82</accession>
<dbReference type="VEuPathDB" id="TriTrypDB:BSAL_69270"/>
<reference evidence="2" key="1">
    <citation type="submission" date="2015-09" db="EMBL/GenBank/DDBJ databases">
        <authorList>
            <consortium name="Pathogen Informatics"/>
        </authorList>
    </citation>
    <scope>NUCLEOTIDE SEQUENCE [LARGE SCALE GENOMIC DNA]</scope>
    <source>
        <strain evidence="2">Lake Konstanz</strain>
    </source>
</reference>
<evidence type="ECO:0000313" key="1">
    <source>
        <dbReference type="EMBL" id="CUI14103.1"/>
    </source>
</evidence>
<keyword evidence="2" id="KW-1185">Reference proteome</keyword>
<proteinExistence type="predicted"/>
<evidence type="ECO:0000313" key="2">
    <source>
        <dbReference type="Proteomes" id="UP000051952"/>
    </source>
</evidence>